<gene>
    <name evidence="2" type="ORF">E4P33_04715</name>
</gene>
<feature type="compositionally biased region" description="Basic and acidic residues" evidence="1">
    <location>
        <begin position="254"/>
        <end position="267"/>
    </location>
</feature>
<feature type="compositionally biased region" description="Low complexity" evidence="1">
    <location>
        <begin position="44"/>
        <end position="55"/>
    </location>
</feature>
<dbReference type="InterPro" id="IPR021391">
    <property type="entry name" value="DUF3027"/>
</dbReference>
<protein>
    <submittedName>
        <fullName evidence="2">DUF3027 domain-containing protein</fullName>
    </submittedName>
</protein>
<name>A0AAX2SFC0_KOCRH</name>
<evidence type="ECO:0000313" key="3">
    <source>
        <dbReference type="Proteomes" id="UP000298017"/>
    </source>
</evidence>
<dbReference type="EMBL" id="SPNK01000003">
    <property type="protein sequence ID" value="TFI02343.1"/>
    <property type="molecule type" value="Genomic_DNA"/>
</dbReference>
<dbReference type="RefSeq" id="WP_135010407.1">
    <property type="nucleotide sequence ID" value="NZ_JAYEXM010000003.1"/>
</dbReference>
<dbReference type="Pfam" id="PF11228">
    <property type="entry name" value="DUF3027"/>
    <property type="match status" value="1"/>
</dbReference>
<comment type="caution">
    <text evidence="2">The sequence shown here is derived from an EMBL/GenBank/DDBJ whole genome shotgun (WGS) entry which is preliminary data.</text>
</comment>
<feature type="region of interest" description="Disordered" evidence="1">
    <location>
        <begin position="1"/>
        <end position="140"/>
    </location>
</feature>
<sequence>MSERAARTTDTARADAAGSPAPAEQIPDTQTPDEQTATGQTPDEQAQQEQSTAAQNPTEQGSADQTPGGRSPAGQLSVDEALTEQEPPQQDRGEAPAASRSAAAVSAAESGAEPSSAPSRGAATRRSGPRTRTPKQDPVLTEAVDLAREAVVAGAHEGGGIGEHVGVTVHEDRLLTHLFDCTLPGYPGWTWYATVSRAPRSKHVSVCESGLLAGPRSLLAPAWIPWEERMNSLHAEQEGAEHEGTEQPSPEQAETDRPDDAAREPHEGSAAGDPPAAQDTMSAEGGTSS</sequence>
<feature type="region of interest" description="Disordered" evidence="1">
    <location>
        <begin position="235"/>
        <end position="289"/>
    </location>
</feature>
<organism evidence="2 3">
    <name type="scientific">Kocuria rhizophila</name>
    <dbReference type="NCBI Taxonomy" id="72000"/>
    <lineage>
        <taxon>Bacteria</taxon>
        <taxon>Bacillati</taxon>
        <taxon>Actinomycetota</taxon>
        <taxon>Actinomycetes</taxon>
        <taxon>Micrococcales</taxon>
        <taxon>Micrococcaceae</taxon>
        <taxon>Kocuria</taxon>
    </lineage>
</organism>
<feature type="compositionally biased region" description="Polar residues" evidence="1">
    <location>
        <begin position="56"/>
        <end position="65"/>
    </location>
</feature>
<feature type="compositionally biased region" description="Polar residues" evidence="1">
    <location>
        <begin position="27"/>
        <end position="43"/>
    </location>
</feature>
<reference evidence="2 3" key="1">
    <citation type="submission" date="2019-03" db="EMBL/GenBank/DDBJ databases">
        <title>Genome Sequencing and Assembly of Various Microbes Isolated from Alder Root Nodule.</title>
        <authorList>
            <person name="Swanson E."/>
            <person name="Sevigny J.L."/>
            <person name="Pesce C."/>
            <person name="Davis I."/>
            <person name="Kleiner V."/>
            <person name="Tisa L."/>
        </authorList>
    </citation>
    <scope>NUCLEOTIDE SEQUENCE [LARGE SCALE GENOMIC DNA]</scope>
    <source>
        <strain evidence="2 3">4R-31</strain>
    </source>
</reference>
<dbReference type="AlphaFoldDB" id="A0AAX2SFC0"/>
<feature type="compositionally biased region" description="Low complexity" evidence="1">
    <location>
        <begin position="14"/>
        <end position="23"/>
    </location>
</feature>
<evidence type="ECO:0000313" key="2">
    <source>
        <dbReference type="EMBL" id="TFI02343.1"/>
    </source>
</evidence>
<proteinExistence type="predicted"/>
<feature type="compositionally biased region" description="Polar residues" evidence="1">
    <location>
        <begin position="279"/>
        <end position="289"/>
    </location>
</feature>
<dbReference type="Proteomes" id="UP000298017">
    <property type="component" value="Unassembled WGS sequence"/>
</dbReference>
<accession>A0AAX2SFC0</accession>
<feature type="compositionally biased region" description="Basic and acidic residues" evidence="1">
    <location>
        <begin position="235"/>
        <end position="245"/>
    </location>
</feature>
<feature type="compositionally biased region" description="Basic and acidic residues" evidence="1">
    <location>
        <begin position="1"/>
        <end position="13"/>
    </location>
</feature>
<keyword evidence="3" id="KW-1185">Reference proteome</keyword>
<feature type="compositionally biased region" description="Low complexity" evidence="1">
    <location>
        <begin position="95"/>
        <end position="122"/>
    </location>
</feature>
<evidence type="ECO:0000256" key="1">
    <source>
        <dbReference type="SAM" id="MobiDB-lite"/>
    </source>
</evidence>